<organism evidence="1 2">
    <name type="scientific">Duganella aceris</name>
    <dbReference type="NCBI Taxonomy" id="2703883"/>
    <lineage>
        <taxon>Bacteria</taxon>
        <taxon>Pseudomonadati</taxon>
        <taxon>Pseudomonadota</taxon>
        <taxon>Betaproteobacteria</taxon>
        <taxon>Burkholderiales</taxon>
        <taxon>Oxalobacteraceae</taxon>
        <taxon>Telluria group</taxon>
        <taxon>Duganella</taxon>
    </lineage>
</organism>
<dbReference type="EMBL" id="JAADJT010000009">
    <property type="protein sequence ID" value="NGZ86442.1"/>
    <property type="molecule type" value="Genomic_DNA"/>
</dbReference>
<gene>
    <name evidence="1" type="ORF">GW587_19545</name>
</gene>
<evidence type="ECO:0000313" key="2">
    <source>
        <dbReference type="Proteomes" id="UP000666369"/>
    </source>
</evidence>
<keyword evidence="2" id="KW-1185">Reference proteome</keyword>
<evidence type="ECO:0008006" key="3">
    <source>
        <dbReference type="Google" id="ProtNLM"/>
    </source>
</evidence>
<dbReference type="Gene3D" id="3.10.150.10">
    <property type="entry name" value="DNA Polymerase III, subunit A, domain 2"/>
    <property type="match status" value="1"/>
</dbReference>
<reference evidence="1 2" key="1">
    <citation type="submission" date="2020-01" db="EMBL/GenBank/DDBJ databases">
        <authorList>
            <person name="Lee S.D."/>
        </authorList>
    </citation>
    <scope>NUCLEOTIDE SEQUENCE [LARGE SCALE GENOMIC DNA]</scope>
    <source>
        <strain evidence="1 2">SAP-35</strain>
    </source>
</reference>
<sequence>MIQFNATYLKHLLPFKAQQHDIRYYLNAIHIAPHEDGGAVLIACNGHTMMCVRDVSAICEAPTTFSVHADAARHGAKKRGSVDAVATLDEKTQRLTISEGQTFEELYLQPGKCIVNTTGLANSYVDWRKVMPPFDRLLPGGADAIDVRYHELAAKAHPLAKGTARAIRFWQAGPTASLVVEFCNAQEFMLIIMPLMSHAKDPAPHAYWGQAFGKKEVPRAPAAERNLEAA</sequence>
<protein>
    <recommendedName>
        <fullName evidence="3">DNA polymerase III beta sliding clamp central domain-containing protein</fullName>
    </recommendedName>
</protein>
<name>A0ABX0FP75_9BURK</name>
<dbReference type="Proteomes" id="UP000666369">
    <property type="component" value="Unassembled WGS sequence"/>
</dbReference>
<proteinExistence type="predicted"/>
<accession>A0ABX0FP75</accession>
<comment type="caution">
    <text evidence="1">The sequence shown here is derived from an EMBL/GenBank/DDBJ whole genome shotgun (WGS) entry which is preliminary data.</text>
</comment>
<reference evidence="2" key="2">
    <citation type="submission" date="2023-07" db="EMBL/GenBank/DDBJ databases">
        <title>Duganella aceri sp. nov., isolated from tree sap.</title>
        <authorList>
            <person name="Kim I.S."/>
        </authorList>
    </citation>
    <scope>NUCLEOTIDE SEQUENCE [LARGE SCALE GENOMIC DNA]</scope>
    <source>
        <strain evidence="2">SAP-35</strain>
    </source>
</reference>
<evidence type="ECO:0000313" key="1">
    <source>
        <dbReference type="EMBL" id="NGZ86442.1"/>
    </source>
</evidence>
<dbReference type="RefSeq" id="WP_166106290.1">
    <property type="nucleotide sequence ID" value="NZ_JAADJT010000009.1"/>
</dbReference>